<gene>
    <name evidence="1" type="ORF">BpHYR1_021850</name>
</gene>
<proteinExistence type="predicted"/>
<comment type="caution">
    <text evidence="1">The sequence shown here is derived from an EMBL/GenBank/DDBJ whole genome shotgun (WGS) entry which is preliminary data.</text>
</comment>
<keyword evidence="2" id="KW-1185">Reference proteome</keyword>
<reference evidence="1 2" key="1">
    <citation type="journal article" date="2018" name="Sci. Rep.">
        <title>Genomic signatures of local adaptation to the degree of environmental predictability in rotifers.</title>
        <authorList>
            <person name="Franch-Gras L."/>
            <person name="Hahn C."/>
            <person name="Garcia-Roger E.M."/>
            <person name="Carmona M.J."/>
            <person name="Serra M."/>
            <person name="Gomez A."/>
        </authorList>
    </citation>
    <scope>NUCLEOTIDE SEQUENCE [LARGE SCALE GENOMIC DNA]</scope>
    <source>
        <strain evidence="1">HYR1</strain>
    </source>
</reference>
<sequence length="75" mass="8856">MSLKLSKSFGWLKITIKDRNTPYVYFSIVEWLKNDSRNSSLYIEENLKLQLKHKKLKIRCCIIIIIIIITAEGEI</sequence>
<dbReference type="AlphaFoldDB" id="A0A3M7T4J0"/>
<accession>A0A3M7T4J0</accession>
<name>A0A3M7T4J0_BRAPC</name>
<organism evidence="1 2">
    <name type="scientific">Brachionus plicatilis</name>
    <name type="common">Marine rotifer</name>
    <name type="synonym">Brachionus muelleri</name>
    <dbReference type="NCBI Taxonomy" id="10195"/>
    <lineage>
        <taxon>Eukaryota</taxon>
        <taxon>Metazoa</taxon>
        <taxon>Spiralia</taxon>
        <taxon>Gnathifera</taxon>
        <taxon>Rotifera</taxon>
        <taxon>Eurotatoria</taxon>
        <taxon>Monogononta</taxon>
        <taxon>Pseudotrocha</taxon>
        <taxon>Ploima</taxon>
        <taxon>Brachionidae</taxon>
        <taxon>Brachionus</taxon>
    </lineage>
</organism>
<dbReference type="EMBL" id="REGN01000323">
    <property type="protein sequence ID" value="RNA42750.1"/>
    <property type="molecule type" value="Genomic_DNA"/>
</dbReference>
<dbReference type="Proteomes" id="UP000276133">
    <property type="component" value="Unassembled WGS sequence"/>
</dbReference>
<evidence type="ECO:0000313" key="1">
    <source>
        <dbReference type="EMBL" id="RNA42750.1"/>
    </source>
</evidence>
<evidence type="ECO:0000313" key="2">
    <source>
        <dbReference type="Proteomes" id="UP000276133"/>
    </source>
</evidence>
<protein>
    <submittedName>
        <fullName evidence="1">Uncharacterized protein</fullName>
    </submittedName>
</protein>